<protein>
    <submittedName>
        <fullName evidence="3">MLP-like protein 31</fullName>
    </submittedName>
</protein>
<organism evidence="2 3">
    <name type="scientific">Spinacia oleracea</name>
    <name type="common">Spinach</name>
    <dbReference type="NCBI Taxonomy" id="3562"/>
    <lineage>
        <taxon>Eukaryota</taxon>
        <taxon>Viridiplantae</taxon>
        <taxon>Streptophyta</taxon>
        <taxon>Embryophyta</taxon>
        <taxon>Tracheophyta</taxon>
        <taxon>Spermatophyta</taxon>
        <taxon>Magnoliopsida</taxon>
        <taxon>eudicotyledons</taxon>
        <taxon>Gunneridae</taxon>
        <taxon>Pentapetalae</taxon>
        <taxon>Caryophyllales</taxon>
        <taxon>Chenopodiaceae</taxon>
        <taxon>Chenopodioideae</taxon>
        <taxon>Anserineae</taxon>
        <taxon>Spinacia</taxon>
    </lineage>
</organism>
<dbReference type="InterPro" id="IPR051761">
    <property type="entry name" value="MLP-like_ligand-binding"/>
</dbReference>
<dbReference type="InterPro" id="IPR000916">
    <property type="entry name" value="Bet_v_I/MLP"/>
</dbReference>
<accession>A0ABM3RTZ8</accession>
<name>A0ABM3RTZ8_SPIOL</name>
<dbReference type="SUPFAM" id="SSF55961">
    <property type="entry name" value="Bet v1-like"/>
    <property type="match status" value="1"/>
</dbReference>
<proteinExistence type="predicted"/>
<dbReference type="PANTHER" id="PTHR31907">
    <property type="entry name" value="MLP-LIKE PROTEIN 423"/>
    <property type="match status" value="1"/>
</dbReference>
<dbReference type="Gene3D" id="3.30.530.20">
    <property type="match status" value="1"/>
</dbReference>
<sequence>MGVTGKLEVDVEIKSQGDLFHELFGQKPHHVANITPDKVHTCDVHEGDFGKPGSIICWDYTIDGKKCVAKELVEEIDEEKQYVKFKVIEGDILEEFKSLSISIHVVPRGETTIVKWIIEFEKFTDDGPYPTKFMDFAIGITKEIEAHHLNE</sequence>
<evidence type="ECO:0000313" key="3">
    <source>
        <dbReference type="RefSeq" id="XP_056699082.1"/>
    </source>
</evidence>
<reference evidence="2" key="1">
    <citation type="journal article" date="2021" name="Nat. Commun.">
        <title>Genomic analyses provide insights into spinach domestication and the genetic basis of agronomic traits.</title>
        <authorList>
            <person name="Cai X."/>
            <person name="Sun X."/>
            <person name="Xu C."/>
            <person name="Sun H."/>
            <person name="Wang X."/>
            <person name="Ge C."/>
            <person name="Zhang Z."/>
            <person name="Wang Q."/>
            <person name="Fei Z."/>
            <person name="Jiao C."/>
            <person name="Wang Q."/>
        </authorList>
    </citation>
    <scope>NUCLEOTIDE SEQUENCE [LARGE SCALE GENOMIC DNA]</scope>
    <source>
        <strain evidence="2">cv. Varoflay</strain>
    </source>
</reference>
<evidence type="ECO:0000259" key="1">
    <source>
        <dbReference type="SMART" id="SM01037"/>
    </source>
</evidence>
<dbReference type="RefSeq" id="XP_056699082.1">
    <property type="nucleotide sequence ID" value="XM_056843104.1"/>
</dbReference>
<dbReference type="SMART" id="SM01037">
    <property type="entry name" value="Bet_v_1"/>
    <property type="match status" value="1"/>
</dbReference>
<feature type="domain" description="Bet v I/Major latex protein" evidence="1">
    <location>
        <begin position="2"/>
        <end position="151"/>
    </location>
</feature>
<keyword evidence="2" id="KW-1185">Reference proteome</keyword>
<gene>
    <name evidence="3" type="primary">LOC130472379</name>
</gene>
<evidence type="ECO:0000313" key="2">
    <source>
        <dbReference type="Proteomes" id="UP000813463"/>
    </source>
</evidence>
<dbReference type="GeneID" id="130472379"/>
<dbReference type="CDD" id="cd07816">
    <property type="entry name" value="Bet_v1-like"/>
    <property type="match status" value="1"/>
</dbReference>
<dbReference type="Pfam" id="PF00407">
    <property type="entry name" value="Bet_v_1"/>
    <property type="match status" value="1"/>
</dbReference>
<reference evidence="3" key="2">
    <citation type="submission" date="2025-08" db="UniProtKB">
        <authorList>
            <consortium name="RefSeq"/>
        </authorList>
    </citation>
    <scope>IDENTIFICATION</scope>
    <source>
        <tissue evidence="3">Leaf</tissue>
    </source>
</reference>
<dbReference type="Proteomes" id="UP000813463">
    <property type="component" value="Chromosome 4"/>
</dbReference>
<dbReference type="InterPro" id="IPR023393">
    <property type="entry name" value="START-like_dom_sf"/>
</dbReference>